<dbReference type="AlphaFoldDB" id="A0A166N7B9"/>
<accession>A0A166N7B9</accession>
<sequence>MQRSRRSGPASRELSVGEQATLLAAAFADLQRLPVSKEAELASWVQIQADLGLAPTHQQVKRFAQRILYAMVDTQPLGKR</sequence>
<organism evidence="3 4">
    <name type="scientific">Colletotrichum tofieldiae</name>
    <dbReference type="NCBI Taxonomy" id="708197"/>
    <lineage>
        <taxon>Eukaryota</taxon>
        <taxon>Fungi</taxon>
        <taxon>Dikarya</taxon>
        <taxon>Ascomycota</taxon>
        <taxon>Pezizomycotina</taxon>
        <taxon>Sordariomycetes</taxon>
        <taxon>Hypocreomycetidae</taxon>
        <taxon>Glomerellales</taxon>
        <taxon>Glomerellaceae</taxon>
        <taxon>Colletotrichum</taxon>
        <taxon>Colletotrichum spaethianum species complex</taxon>
    </lineage>
</organism>
<name>A0A166N7B9_9PEZI</name>
<reference evidence="3 4" key="1">
    <citation type="submission" date="2015-06" db="EMBL/GenBank/DDBJ databases">
        <title>Survival trade-offs in plant roots during colonization by closely related pathogenic and mutualistic fungi.</title>
        <authorList>
            <person name="Hacquard S."/>
            <person name="Kracher B."/>
            <person name="Hiruma K."/>
            <person name="Weinman A."/>
            <person name="Muench P."/>
            <person name="Garrido Oter R."/>
            <person name="Ver Loren van Themaat E."/>
            <person name="Dallerey J.-F."/>
            <person name="Damm U."/>
            <person name="Henrissat B."/>
            <person name="Lespinet O."/>
            <person name="Thon M."/>
            <person name="Kemen E."/>
            <person name="McHardy A.C."/>
            <person name="Schulze-Lefert P."/>
            <person name="O'Connell R.J."/>
        </authorList>
    </citation>
    <scope>NUCLEOTIDE SEQUENCE [LARGE SCALE GENOMIC DNA]</scope>
    <source>
        <strain evidence="3 4">0861</strain>
    </source>
</reference>
<feature type="domain" description="HTH CENPB-type" evidence="2">
    <location>
        <begin position="38"/>
        <end position="68"/>
    </location>
</feature>
<dbReference type="GO" id="GO:0003677">
    <property type="term" value="F:DNA binding"/>
    <property type="evidence" value="ECO:0007669"/>
    <property type="project" value="UniProtKB-KW"/>
</dbReference>
<keyword evidence="1" id="KW-0238">DNA-binding</keyword>
<evidence type="ECO:0000259" key="2">
    <source>
        <dbReference type="Pfam" id="PF03221"/>
    </source>
</evidence>
<comment type="caution">
    <text evidence="3">The sequence shown here is derived from an EMBL/GenBank/DDBJ whole genome shotgun (WGS) entry which is preliminary data.</text>
</comment>
<proteinExistence type="predicted"/>
<dbReference type="Pfam" id="PF03221">
    <property type="entry name" value="HTH_Tnp_Tc5"/>
    <property type="match status" value="1"/>
</dbReference>
<dbReference type="Proteomes" id="UP000076552">
    <property type="component" value="Unassembled WGS sequence"/>
</dbReference>
<protein>
    <recommendedName>
        <fullName evidence="2">HTH CENPB-type domain-containing protein</fullName>
    </recommendedName>
</protein>
<keyword evidence="4" id="KW-1185">Reference proteome</keyword>
<dbReference type="InterPro" id="IPR006600">
    <property type="entry name" value="HTH_CenpB_DNA-bd_dom"/>
</dbReference>
<evidence type="ECO:0000256" key="1">
    <source>
        <dbReference type="ARBA" id="ARBA00023125"/>
    </source>
</evidence>
<dbReference type="EMBL" id="LFIV01000223">
    <property type="protein sequence ID" value="KZL65389.1"/>
    <property type="molecule type" value="Genomic_DNA"/>
</dbReference>
<gene>
    <name evidence="3" type="ORF">CT0861_06243</name>
</gene>
<evidence type="ECO:0000313" key="4">
    <source>
        <dbReference type="Proteomes" id="UP000076552"/>
    </source>
</evidence>
<evidence type="ECO:0000313" key="3">
    <source>
        <dbReference type="EMBL" id="KZL65389.1"/>
    </source>
</evidence>